<keyword evidence="4" id="KW-0479">Metal-binding</keyword>
<dbReference type="Gene3D" id="1.10.150.670">
    <property type="entry name" value="Crossover junction endonuclease EME1, DNA-binding domain"/>
    <property type="match status" value="1"/>
</dbReference>
<evidence type="ECO:0000256" key="9">
    <source>
        <dbReference type="ARBA" id="ARBA00023172"/>
    </source>
</evidence>
<dbReference type="InterPro" id="IPR042530">
    <property type="entry name" value="EME1/EME2_C"/>
</dbReference>
<dbReference type="OrthoDB" id="343092at2759"/>
<keyword evidence="5" id="KW-0255">Endonuclease</keyword>
<evidence type="ECO:0000256" key="4">
    <source>
        <dbReference type="ARBA" id="ARBA00022723"/>
    </source>
</evidence>
<keyword evidence="11" id="KW-0539">Nucleus</keyword>
<dbReference type="GO" id="GO:0048476">
    <property type="term" value="C:Holliday junction resolvase complex"/>
    <property type="evidence" value="ECO:0007669"/>
    <property type="project" value="InterPro"/>
</dbReference>
<comment type="subcellular location">
    <subcellularLocation>
        <location evidence="2">Nucleus</location>
    </subcellularLocation>
</comment>
<feature type="region of interest" description="Disordered" evidence="13">
    <location>
        <begin position="1"/>
        <end position="47"/>
    </location>
</feature>
<evidence type="ECO:0000256" key="6">
    <source>
        <dbReference type="ARBA" id="ARBA00022763"/>
    </source>
</evidence>
<evidence type="ECO:0000313" key="14">
    <source>
        <dbReference type="EMBL" id="KLT42807.1"/>
    </source>
</evidence>
<evidence type="ECO:0000313" key="15">
    <source>
        <dbReference type="Proteomes" id="UP000053611"/>
    </source>
</evidence>
<evidence type="ECO:0000256" key="8">
    <source>
        <dbReference type="ARBA" id="ARBA00022842"/>
    </source>
</evidence>
<dbReference type="GO" id="GO:0005634">
    <property type="term" value="C:nucleus"/>
    <property type="evidence" value="ECO:0007669"/>
    <property type="project" value="UniProtKB-SubCell"/>
</dbReference>
<dbReference type="GO" id="GO:0000712">
    <property type="term" value="P:resolution of meiotic recombination intermediates"/>
    <property type="evidence" value="ECO:0007669"/>
    <property type="project" value="TreeGrafter"/>
</dbReference>
<keyword evidence="8" id="KW-0460">Magnesium</keyword>
<dbReference type="GeneID" id="28985576"/>
<gene>
    <name evidence="14" type="ORF">CC85DRAFT_296353</name>
</gene>
<sequence length="380" mass="42363">MAARKEAERKRVADERAAAKEAQKAQQKYDRDAAKAAKEAEKSYQKKLADANRLRTSKVEALREIELHLAYDLSLPSSPIAGALPEVKFRFEDNRSSLHYMTEEETVAPGTIRFLRRVKAVWDATTKRFTPLDAERLEWEPTLVMVTSVDGIVDRLAESEDMFMEWLSDIRLAVANRPNEQVFLLVKGLAKYHSKTASIVNRTHRENVSAALHDTNARPARPAVGRRVTKDMVDKSLLRAQVEQHVFVVLVEETEEIEDWLFNLAADVAFRPYKKLTKSHLAFAPPEGQKKGTEPGEVLELMLQEVPGLTTSAALGVSRNYPSLRSLMEAYEDDGDGATLLAGSSVGNLANGVATRRTLGPALSKKVYEILRGDDPLALL</sequence>
<dbReference type="GO" id="GO:0031297">
    <property type="term" value="P:replication fork processing"/>
    <property type="evidence" value="ECO:0007669"/>
    <property type="project" value="TreeGrafter"/>
</dbReference>
<dbReference type="STRING" id="879819.A0A0J0XP25"/>
<accession>A0A0J0XP25</accession>
<dbReference type="RefSeq" id="XP_018279298.1">
    <property type="nucleotide sequence ID" value="XM_018424973.1"/>
</dbReference>
<dbReference type="GO" id="GO:0046872">
    <property type="term" value="F:metal ion binding"/>
    <property type="evidence" value="ECO:0007669"/>
    <property type="project" value="UniProtKB-KW"/>
</dbReference>
<proteinExistence type="predicted"/>
<evidence type="ECO:0000256" key="7">
    <source>
        <dbReference type="ARBA" id="ARBA00022801"/>
    </source>
</evidence>
<protein>
    <submittedName>
        <fullName evidence="14">Uncharacterized protein</fullName>
    </submittedName>
</protein>
<evidence type="ECO:0000256" key="2">
    <source>
        <dbReference type="ARBA" id="ARBA00004123"/>
    </source>
</evidence>
<keyword evidence="6" id="KW-0227">DNA damage</keyword>
<keyword evidence="3" id="KW-0540">Nuclease</keyword>
<keyword evidence="9" id="KW-0233">DNA recombination</keyword>
<evidence type="ECO:0000256" key="5">
    <source>
        <dbReference type="ARBA" id="ARBA00022759"/>
    </source>
</evidence>
<evidence type="ECO:0000256" key="1">
    <source>
        <dbReference type="ARBA" id="ARBA00001946"/>
    </source>
</evidence>
<dbReference type="PANTHER" id="PTHR21077:SF5">
    <property type="entry name" value="CROSSOVER JUNCTION ENDONUCLEASE MMS4"/>
    <property type="match status" value="1"/>
</dbReference>
<comment type="cofactor">
    <cofactor evidence="1">
        <name>Mg(2+)</name>
        <dbReference type="ChEBI" id="CHEBI:18420"/>
    </cofactor>
</comment>
<evidence type="ECO:0000256" key="11">
    <source>
        <dbReference type="ARBA" id="ARBA00023242"/>
    </source>
</evidence>
<keyword evidence="7" id="KW-0378">Hydrolase</keyword>
<dbReference type="InterPro" id="IPR033310">
    <property type="entry name" value="Mms4/EME1/EME2"/>
</dbReference>
<dbReference type="EMBL" id="KQ087201">
    <property type="protein sequence ID" value="KLT42807.1"/>
    <property type="molecule type" value="Genomic_DNA"/>
</dbReference>
<reference evidence="14 15" key="1">
    <citation type="submission" date="2015-03" db="EMBL/GenBank/DDBJ databases">
        <title>Genomics and transcriptomics of the oil-accumulating basidiomycete yeast T. oleaginosus allow insights into substrate utilization and the diverse evolutionary trajectories of mating systems in fungi.</title>
        <authorList>
            <consortium name="DOE Joint Genome Institute"/>
            <person name="Kourist R."/>
            <person name="Kracht O."/>
            <person name="Bracharz F."/>
            <person name="Lipzen A."/>
            <person name="Nolan M."/>
            <person name="Ohm R."/>
            <person name="Grigoriev I."/>
            <person name="Sun S."/>
            <person name="Heitman J."/>
            <person name="Bruck T."/>
            <person name="Nowrousian M."/>
        </authorList>
    </citation>
    <scope>NUCLEOTIDE SEQUENCE [LARGE SCALE GENOMIC DNA]</scope>
    <source>
        <strain evidence="14 15">IBC0246</strain>
    </source>
</reference>
<organism evidence="14 15">
    <name type="scientific">Cutaneotrichosporon oleaginosum</name>
    <dbReference type="NCBI Taxonomy" id="879819"/>
    <lineage>
        <taxon>Eukaryota</taxon>
        <taxon>Fungi</taxon>
        <taxon>Dikarya</taxon>
        <taxon>Basidiomycota</taxon>
        <taxon>Agaricomycotina</taxon>
        <taxon>Tremellomycetes</taxon>
        <taxon>Trichosporonales</taxon>
        <taxon>Trichosporonaceae</taxon>
        <taxon>Cutaneotrichosporon</taxon>
    </lineage>
</organism>
<dbReference type="Gene3D" id="3.40.50.10130">
    <property type="match status" value="1"/>
</dbReference>
<dbReference type="AlphaFoldDB" id="A0A0J0XP25"/>
<evidence type="ECO:0000256" key="10">
    <source>
        <dbReference type="ARBA" id="ARBA00023204"/>
    </source>
</evidence>
<evidence type="ECO:0000256" key="12">
    <source>
        <dbReference type="ARBA" id="ARBA00023254"/>
    </source>
</evidence>
<name>A0A0J0XP25_9TREE</name>
<evidence type="ECO:0000256" key="3">
    <source>
        <dbReference type="ARBA" id="ARBA00022722"/>
    </source>
</evidence>
<dbReference type="GO" id="GO:0008821">
    <property type="term" value="F:crossover junction DNA endonuclease activity"/>
    <property type="evidence" value="ECO:0007669"/>
    <property type="project" value="TreeGrafter"/>
</dbReference>
<dbReference type="GO" id="GO:0006302">
    <property type="term" value="P:double-strand break repair"/>
    <property type="evidence" value="ECO:0007669"/>
    <property type="project" value="TreeGrafter"/>
</dbReference>
<evidence type="ECO:0000256" key="13">
    <source>
        <dbReference type="SAM" id="MobiDB-lite"/>
    </source>
</evidence>
<dbReference type="Pfam" id="PF21292">
    <property type="entry name" value="EME1-MUS81_C"/>
    <property type="match status" value="1"/>
</dbReference>
<dbReference type="PANTHER" id="PTHR21077">
    <property type="entry name" value="EME1 PROTEIN"/>
    <property type="match status" value="1"/>
</dbReference>
<dbReference type="Proteomes" id="UP000053611">
    <property type="component" value="Unassembled WGS sequence"/>
</dbReference>
<keyword evidence="10" id="KW-0234">DNA repair</keyword>
<keyword evidence="15" id="KW-1185">Reference proteome</keyword>
<keyword evidence="12" id="KW-0469">Meiosis</keyword>
<dbReference type="GO" id="GO:0031573">
    <property type="term" value="P:mitotic intra-S DNA damage checkpoint signaling"/>
    <property type="evidence" value="ECO:0007669"/>
    <property type="project" value="TreeGrafter"/>
</dbReference>